<evidence type="ECO:0000313" key="3">
    <source>
        <dbReference type="Proteomes" id="UP000198406"/>
    </source>
</evidence>
<dbReference type="GO" id="GO:0035556">
    <property type="term" value="P:intracellular signal transduction"/>
    <property type="evidence" value="ECO:0007669"/>
    <property type="project" value="InterPro"/>
</dbReference>
<accession>A0A1Z5JUX3</accession>
<comment type="caution">
    <text evidence="2">The sequence shown here is derived from an EMBL/GenBank/DDBJ whole genome shotgun (WGS) entry which is preliminary data.</text>
</comment>
<dbReference type="EMBL" id="BDSP01000118">
    <property type="protein sequence ID" value="GAX17551.1"/>
    <property type="molecule type" value="Genomic_DNA"/>
</dbReference>
<feature type="domain" description="DEP" evidence="1">
    <location>
        <begin position="462"/>
        <end position="528"/>
    </location>
</feature>
<dbReference type="PROSITE" id="PS50186">
    <property type="entry name" value="DEP"/>
    <property type="match status" value="1"/>
</dbReference>
<evidence type="ECO:0000259" key="1">
    <source>
        <dbReference type="PROSITE" id="PS50186"/>
    </source>
</evidence>
<dbReference type="InterPro" id="IPR000591">
    <property type="entry name" value="DEP_dom"/>
</dbReference>
<dbReference type="AlphaFoldDB" id="A0A1Z5JUX3"/>
<organism evidence="2 3">
    <name type="scientific">Fistulifera solaris</name>
    <name type="common">Oleaginous diatom</name>
    <dbReference type="NCBI Taxonomy" id="1519565"/>
    <lineage>
        <taxon>Eukaryota</taxon>
        <taxon>Sar</taxon>
        <taxon>Stramenopiles</taxon>
        <taxon>Ochrophyta</taxon>
        <taxon>Bacillariophyta</taxon>
        <taxon>Bacillariophyceae</taxon>
        <taxon>Bacillariophycidae</taxon>
        <taxon>Naviculales</taxon>
        <taxon>Naviculaceae</taxon>
        <taxon>Fistulifera</taxon>
    </lineage>
</organism>
<reference evidence="2 3" key="1">
    <citation type="journal article" date="2015" name="Plant Cell">
        <title>Oil accumulation by the oleaginous diatom Fistulifera solaris as revealed by the genome and transcriptome.</title>
        <authorList>
            <person name="Tanaka T."/>
            <person name="Maeda Y."/>
            <person name="Veluchamy A."/>
            <person name="Tanaka M."/>
            <person name="Abida H."/>
            <person name="Marechal E."/>
            <person name="Bowler C."/>
            <person name="Muto M."/>
            <person name="Sunaga Y."/>
            <person name="Tanaka M."/>
            <person name="Yoshino T."/>
            <person name="Taniguchi T."/>
            <person name="Fukuda Y."/>
            <person name="Nemoto M."/>
            <person name="Matsumoto M."/>
            <person name="Wong P.S."/>
            <person name="Aburatani S."/>
            <person name="Fujibuchi W."/>
        </authorList>
    </citation>
    <scope>NUCLEOTIDE SEQUENCE [LARGE SCALE GENOMIC DNA]</scope>
    <source>
        <strain evidence="2 3">JPCC DA0580</strain>
    </source>
</reference>
<keyword evidence="3" id="KW-1185">Reference proteome</keyword>
<evidence type="ECO:0000313" key="2">
    <source>
        <dbReference type="EMBL" id="GAX17551.1"/>
    </source>
</evidence>
<proteinExistence type="predicted"/>
<name>A0A1Z5JUX3_FISSO</name>
<protein>
    <recommendedName>
        <fullName evidence="1">DEP domain-containing protein</fullName>
    </recommendedName>
</protein>
<dbReference type="Proteomes" id="UP000198406">
    <property type="component" value="Unassembled WGS sequence"/>
</dbReference>
<dbReference type="OrthoDB" id="294378at2759"/>
<dbReference type="SUPFAM" id="SSF82185">
    <property type="entry name" value="Histone H3 K4-specific methyltransferase SET7/9 N-terminal domain"/>
    <property type="match status" value="1"/>
</dbReference>
<sequence length="613" mass="69349">MLTPRKSTTSTTETPTRWTPQKLLLNDTWISLVEAQQLAHGEVEWWKCPNVNGEQVEFLQTPNPVWSNGSKMYVGGWQKHPKKAYFQWHGPGVYYRQDGRILVGRWVDGKLKGLAKRLWCPNAPCWQANRKADSVIKNSDKQGVPFIYIGKYKGHCKEDHHAVVILKDGTTRRGPWKKNAPVGDWWRDHEKGYTSPEEISRIIGFSQIEFTASDTEPIINAAAATIDDDESQAPTLVMNNTTKLPDVDSEQPEEVESRVFVPDYYKTVNSSNLPPQKIYLEPETSESGEVMPGTELAHTVGDDEEEIIFMAGDSMDESHVLETTQYDHDLRSTKNLPKDVSMSDPLVSPITVHEEQRSAPQDLPQKLLFGHTVDDICVDEVEWDGEPGDIRPGTTSCGQNDNSAELQSNELMGEEAPSEYKEMLAIERSGKIGNERSSLTVPAQSTQMKSKSTLSNNMDQLSALVNWLMVDVIGSNPSQYEMERYARHLLDLGLHSSLMITSTCTTADAANFSWMKPFHRRCFVLWAHKNCENYYQRQLVSITTWLQFEVIGNDADIMEMGYYARKLVSVGFHSVKMILAVCTYEDVDAFDWMKPVHKRLFLMRAGIASSLLA</sequence>
<dbReference type="InParanoid" id="A0A1Z5JUX3"/>
<gene>
    <name evidence="2" type="ORF">FisN_18Lh201</name>
</gene>